<proteinExistence type="predicted"/>
<reference evidence="3 4" key="1">
    <citation type="journal article" date="2013" name="Proc. Natl. Acad. Sci. U.S.A.">
        <title>Candidate phylum TM6 genome recovered from a hospital sink biofilm provides genomic insights into this uncultivated phylum.</title>
        <authorList>
            <person name="McLean J.S."/>
            <person name="Lombardo M.J."/>
            <person name="Badger J.H."/>
            <person name="Edlund A."/>
            <person name="Novotny M."/>
            <person name="Yee-Greenbaum J."/>
            <person name="Vyahhi N."/>
            <person name="Hall A.P."/>
            <person name="Yang Y."/>
            <person name="Dupont C.L."/>
            <person name="Ziegler M.G."/>
            <person name="Chitsaz H."/>
            <person name="Allen A.E."/>
            <person name="Yooseph S."/>
            <person name="Tesler G."/>
            <person name="Pevzner P.A."/>
            <person name="Friedman R.M."/>
            <person name="Nealson K.H."/>
            <person name="Venter J.C."/>
            <person name="Lasken R.S."/>
        </authorList>
    </citation>
    <scope>NUCLEOTIDE SEQUENCE [LARGE SCALE GENOMIC DNA]</scope>
    <source>
        <strain evidence="3 4">TM6SC1</strain>
    </source>
</reference>
<comment type="caution">
    <text evidence="3">The sequence shown here is derived from an EMBL/GenBank/DDBJ whole genome shotgun (WGS) entry which is preliminary data.</text>
</comment>
<accession>A0A0D2I205</accession>
<feature type="compositionally biased region" description="Basic and acidic residues" evidence="1">
    <location>
        <begin position="74"/>
        <end position="93"/>
    </location>
</feature>
<keyword evidence="2" id="KW-0732">Signal</keyword>
<evidence type="ECO:0000256" key="2">
    <source>
        <dbReference type="SAM" id="SignalP"/>
    </source>
</evidence>
<keyword evidence="4" id="KW-1185">Reference proteome</keyword>
<evidence type="ECO:0000313" key="3">
    <source>
        <dbReference type="EMBL" id="KIX85200.1"/>
    </source>
</evidence>
<feature type="signal peptide" evidence="2">
    <location>
        <begin position="1"/>
        <end position="20"/>
    </location>
</feature>
<protein>
    <submittedName>
        <fullName evidence="3">Uncharacterized protein</fullName>
    </submittedName>
</protein>
<evidence type="ECO:0000313" key="4">
    <source>
        <dbReference type="Proteomes" id="UP000032214"/>
    </source>
</evidence>
<dbReference type="EMBL" id="ARQD01000002">
    <property type="protein sequence ID" value="KIX85200.1"/>
    <property type="molecule type" value="Genomic_DNA"/>
</dbReference>
<feature type="compositionally biased region" description="Basic and acidic residues" evidence="1">
    <location>
        <begin position="143"/>
        <end position="166"/>
    </location>
</feature>
<dbReference type="Proteomes" id="UP000032214">
    <property type="component" value="Unassembled WGS sequence"/>
</dbReference>
<feature type="chain" id="PRO_5002260160" evidence="2">
    <location>
        <begin position="21"/>
        <end position="178"/>
    </location>
</feature>
<name>A0A0D2I205_9BACT</name>
<dbReference type="AlphaFoldDB" id="A0A0D2I205"/>
<feature type="region of interest" description="Disordered" evidence="1">
    <location>
        <begin position="110"/>
        <end position="178"/>
    </location>
</feature>
<evidence type="ECO:0000256" key="1">
    <source>
        <dbReference type="SAM" id="MobiDB-lite"/>
    </source>
</evidence>
<gene>
    <name evidence="3" type="ORF">J120_02605</name>
</gene>
<feature type="compositionally biased region" description="Basic and acidic residues" evidence="1">
    <location>
        <begin position="110"/>
        <end position="123"/>
    </location>
</feature>
<organism evidence="3 4">
    <name type="scientific">candidate division TM6 bacterium JCVI TM6SC1</name>
    <dbReference type="NCBI Taxonomy" id="1306947"/>
    <lineage>
        <taxon>Bacteria</taxon>
        <taxon>Candidatus Babelota</taxon>
        <taxon>Vermiphilus</taxon>
    </lineage>
</organism>
<feature type="region of interest" description="Disordered" evidence="1">
    <location>
        <begin position="66"/>
        <end position="93"/>
    </location>
</feature>
<sequence>MKNVCRLMILSLAAVSLVNAESGKVMSPADYQKHYGVSQANTSPKAQARNVRNKYDKYAQQGKKYDPSGWMGTHKKDLVREGGSKNVHAKYDEHKRKIGTGKYSDKYMEAHSPRDWNGRRDVQGKSAATSEYRRGLSKPAVENNRKLFSREYDTMKHDPRQWKGRPDVQGINGLATPK</sequence>
<dbReference type="STRING" id="1306947.J120_02605"/>